<keyword evidence="2" id="KW-1185">Reference proteome</keyword>
<reference evidence="1 2" key="1">
    <citation type="journal article" date="2025" name="Microbiol. Resour. Announc.">
        <title>Draft genome sequences for Neonectria magnoliae and Neonectria punicea, canker pathogens of Liriodendron tulipifera and Acer saccharum in West Virginia.</title>
        <authorList>
            <person name="Petronek H.M."/>
            <person name="Kasson M.T."/>
            <person name="Metheny A.M."/>
            <person name="Stauder C.M."/>
            <person name="Lovett B."/>
            <person name="Lynch S.C."/>
            <person name="Garnas J.R."/>
            <person name="Kasson L.R."/>
            <person name="Stajich J.E."/>
        </authorList>
    </citation>
    <scope>NUCLEOTIDE SEQUENCE [LARGE SCALE GENOMIC DNA]</scope>
    <source>
        <strain evidence="1 2">NRRL 64653</strain>
    </source>
</reference>
<dbReference type="Proteomes" id="UP001498476">
    <property type="component" value="Unassembled WGS sequence"/>
</dbReference>
<accession>A0ABR1HSX9</accession>
<evidence type="ECO:0000313" key="2">
    <source>
        <dbReference type="Proteomes" id="UP001498476"/>
    </source>
</evidence>
<gene>
    <name evidence="1" type="ORF">QQX98_000601</name>
</gene>
<evidence type="ECO:0000313" key="1">
    <source>
        <dbReference type="EMBL" id="KAK7424333.1"/>
    </source>
</evidence>
<name>A0ABR1HSX9_9HYPO</name>
<proteinExistence type="predicted"/>
<comment type="caution">
    <text evidence="1">The sequence shown here is derived from an EMBL/GenBank/DDBJ whole genome shotgun (WGS) entry which is preliminary data.</text>
</comment>
<dbReference type="EMBL" id="JAZAVJ010000005">
    <property type="protein sequence ID" value="KAK7424333.1"/>
    <property type="molecule type" value="Genomic_DNA"/>
</dbReference>
<sequence length="309" mass="34076">MSHADTQTTPDTGLDVPSVEPSWLKYLSKCIKDDEEQGEDTTHFQIVRDLLLAPDDDDSAVSKAVDRFRDDYVAGFAEEDFGGRMAPEYDAGLVLNSLAVTVFEVVNFVSFTDIKHDKLANLLIGIKATAAKDFSTDDPQFVYYAWGFEAAADDSWKHNHANGWLQDINPRTAKQASDGWLSRSALIAKLFKGGLLDSDGPPWIWHDFKTAFEAETHGEVATNVGRQAQVLAPANCILIAGDAVAKEAKSPSRKWQTEVTPAKWKLWASKLEEVANAVGEDATWGLKAKAQEAHDKMVKLYPEAFEEGV</sequence>
<organism evidence="1 2">
    <name type="scientific">Neonectria punicea</name>
    <dbReference type="NCBI Taxonomy" id="979145"/>
    <lineage>
        <taxon>Eukaryota</taxon>
        <taxon>Fungi</taxon>
        <taxon>Dikarya</taxon>
        <taxon>Ascomycota</taxon>
        <taxon>Pezizomycotina</taxon>
        <taxon>Sordariomycetes</taxon>
        <taxon>Hypocreomycetidae</taxon>
        <taxon>Hypocreales</taxon>
        <taxon>Nectriaceae</taxon>
        <taxon>Neonectria</taxon>
    </lineage>
</organism>
<protein>
    <submittedName>
        <fullName evidence="1">Uncharacterized protein</fullName>
    </submittedName>
</protein>